<dbReference type="Gene3D" id="3.40.50.720">
    <property type="entry name" value="NAD(P)-binding Rossmann-like Domain"/>
    <property type="match status" value="1"/>
</dbReference>
<evidence type="ECO:0000313" key="3">
    <source>
        <dbReference type="EMBL" id="OIR20417.1"/>
    </source>
</evidence>
<dbReference type="SUPFAM" id="SSF55961">
    <property type="entry name" value="Bet v1-like"/>
    <property type="match status" value="1"/>
</dbReference>
<feature type="domain" description="DUF1731" evidence="2">
    <location>
        <begin position="395"/>
        <end position="441"/>
    </location>
</feature>
<accession>A0A1J5THG3</accession>
<dbReference type="SUPFAM" id="SSF51735">
    <property type="entry name" value="NAD(P)-binding Rossmann-fold domains"/>
    <property type="match status" value="1"/>
</dbReference>
<evidence type="ECO:0000259" key="1">
    <source>
        <dbReference type="Pfam" id="PF01370"/>
    </source>
</evidence>
<dbReference type="Pfam" id="PF01370">
    <property type="entry name" value="Epimerase"/>
    <property type="match status" value="1"/>
</dbReference>
<name>A0A1J5THG3_9ARCH</name>
<gene>
    <name evidence="3" type="ORF">BEU04_00270</name>
</gene>
<dbReference type="PANTHER" id="PTHR11092:SF0">
    <property type="entry name" value="EPIMERASE FAMILY PROTEIN SDR39U1"/>
    <property type="match status" value="1"/>
</dbReference>
<protein>
    <submittedName>
        <fullName evidence="3">TIGR01777 family protein</fullName>
    </submittedName>
</protein>
<dbReference type="Proteomes" id="UP000183815">
    <property type="component" value="Unassembled WGS sequence"/>
</dbReference>
<dbReference type="InterPro" id="IPR036291">
    <property type="entry name" value="NAD(P)-bd_dom_sf"/>
</dbReference>
<sequence length="451" mass="51356">MEIKTNVEELFEWHEKPGAFERLTPTWDPVEIIKKEGGIVDGEVDMRVKIGPLWVKMLMQHCEYKKNSKFKDVQIEGPFPMWEHTHLFNETKKGFTKMNDIIDCRIPLGLVGKIFSRKYVKNRIEQLLEYRHSTVYEDFKIANKYRGKTMNVGITGSHGLIGTALIPFLTTCGHKVTRIVRGTPKENEIYWNPKTGEIDSLEGLDIIVHLAGEPVGSRIRWNRKKKEEIYESRVLGTGLLCRKISRMVKPVKALISASAVGYYGDRGNEFLDETSGAGGGFFSDVVKGWEKATEYASGIGIRTVNMRFGIVLTPEGGALERMMLPVNLGLGSRIGGEQWWSWVSIDDTIGSIYHAMMNDEMKGKYNVTAPFPVRQKEFSKTLCGIMWRPDMMALPESIVRNIMGEMGEMLLLASNKINSNKIIETGYEFRHERLEDALRHLLGKREIIESE</sequence>
<dbReference type="CDD" id="cd07820">
    <property type="entry name" value="SRPBCC_3"/>
    <property type="match status" value="1"/>
</dbReference>
<dbReference type="AlphaFoldDB" id="A0A1J5THG3"/>
<evidence type="ECO:0000259" key="2">
    <source>
        <dbReference type="Pfam" id="PF08338"/>
    </source>
</evidence>
<comment type="caution">
    <text evidence="3">The sequence shown here is derived from an EMBL/GenBank/DDBJ whole genome shotgun (WGS) entry which is preliminary data.</text>
</comment>
<dbReference type="PANTHER" id="PTHR11092">
    <property type="entry name" value="SUGAR NUCLEOTIDE EPIMERASE RELATED"/>
    <property type="match status" value="1"/>
</dbReference>
<feature type="domain" description="NAD-dependent epimerase/dehydratase" evidence="1">
    <location>
        <begin position="154"/>
        <end position="367"/>
    </location>
</feature>
<reference evidence="3 4" key="1">
    <citation type="submission" date="2016-08" db="EMBL/GenBank/DDBJ databases">
        <title>New Insights into Marine Group III Euryarchaeota, from dark to light.</title>
        <authorList>
            <person name="Haro-Moreno J.M."/>
            <person name="Rodriguez-Valera F."/>
            <person name="Lopez-Garcia P."/>
            <person name="Moreira D."/>
            <person name="Martin-Cuadrado A.B."/>
        </authorList>
    </citation>
    <scope>NUCLEOTIDE SEQUENCE [LARGE SCALE GENOMIC DNA]</scope>
    <source>
        <strain evidence="3">CG-Bathy1</strain>
    </source>
</reference>
<organism evidence="3 4">
    <name type="scientific">Marine Group III euryarchaeote CG-Bathy1</name>
    <dbReference type="NCBI Taxonomy" id="1889001"/>
    <lineage>
        <taxon>Archaea</taxon>
        <taxon>Methanobacteriati</taxon>
        <taxon>Thermoplasmatota</taxon>
        <taxon>Thermoplasmata</taxon>
        <taxon>Candidatus Thermoprofundales</taxon>
    </lineage>
</organism>
<evidence type="ECO:0000313" key="4">
    <source>
        <dbReference type="Proteomes" id="UP000183815"/>
    </source>
</evidence>
<proteinExistence type="predicted"/>
<dbReference type="InterPro" id="IPR010099">
    <property type="entry name" value="SDR39U1"/>
</dbReference>
<dbReference type="InterPro" id="IPR001509">
    <property type="entry name" value="Epimerase_deHydtase"/>
</dbReference>
<dbReference type="EMBL" id="MIYU01000001">
    <property type="protein sequence ID" value="OIR20417.1"/>
    <property type="molecule type" value="Genomic_DNA"/>
</dbReference>
<dbReference type="InterPro" id="IPR023393">
    <property type="entry name" value="START-like_dom_sf"/>
</dbReference>
<dbReference type="Pfam" id="PF08338">
    <property type="entry name" value="DUF1731"/>
    <property type="match status" value="1"/>
</dbReference>
<dbReference type="Gene3D" id="3.30.530.20">
    <property type="match status" value="1"/>
</dbReference>
<dbReference type="InterPro" id="IPR013549">
    <property type="entry name" value="DUF1731"/>
</dbReference>
<dbReference type="NCBIfam" id="TIGR01777">
    <property type="entry name" value="yfcH"/>
    <property type="match status" value="1"/>
</dbReference>